<comment type="caution">
    <text evidence="1">The sequence shown here is derived from an EMBL/GenBank/DDBJ whole genome shotgun (WGS) entry which is preliminary data.</text>
</comment>
<dbReference type="Proteomes" id="UP000298663">
    <property type="component" value="Unassembled WGS sequence"/>
</dbReference>
<sequence>MESTFHVFTSKGKQFTVKLKWITCFPALASLIHTTPGPIKLSLDSDQLGFLVQWLEMCETDPEEPYEEYELDLPVKYALKLLKAIDIVREIESAAKYLQCKNLQMAAILVLGGFP</sequence>
<dbReference type="AlphaFoldDB" id="A0A4U5MH97"/>
<reference evidence="1 2" key="1">
    <citation type="journal article" date="2015" name="Genome Biol.">
        <title>Comparative genomics of Steinernema reveals deeply conserved gene regulatory networks.</title>
        <authorList>
            <person name="Dillman A.R."/>
            <person name="Macchietto M."/>
            <person name="Porter C.F."/>
            <person name="Rogers A."/>
            <person name="Williams B."/>
            <person name="Antoshechkin I."/>
            <person name="Lee M.M."/>
            <person name="Goodwin Z."/>
            <person name="Lu X."/>
            <person name="Lewis E.E."/>
            <person name="Goodrich-Blair H."/>
            <person name="Stock S.P."/>
            <person name="Adams B.J."/>
            <person name="Sternberg P.W."/>
            <person name="Mortazavi A."/>
        </authorList>
    </citation>
    <scope>NUCLEOTIDE SEQUENCE [LARGE SCALE GENOMIC DNA]</scope>
    <source>
        <strain evidence="1 2">ALL</strain>
    </source>
</reference>
<dbReference type="EMBL" id="AZBU02000008">
    <property type="protein sequence ID" value="TKR68676.1"/>
    <property type="molecule type" value="Genomic_DNA"/>
</dbReference>
<gene>
    <name evidence="1" type="ORF">L596_030924</name>
</gene>
<keyword evidence="2" id="KW-1185">Reference proteome</keyword>
<evidence type="ECO:0000313" key="2">
    <source>
        <dbReference type="Proteomes" id="UP000298663"/>
    </source>
</evidence>
<evidence type="ECO:0008006" key="3">
    <source>
        <dbReference type="Google" id="ProtNLM"/>
    </source>
</evidence>
<protein>
    <recommendedName>
        <fullName evidence="3">SKP1 component POZ domain-containing protein</fullName>
    </recommendedName>
</protein>
<name>A0A4U5MH97_STECR</name>
<accession>A0A4U5MH97</accession>
<organism evidence="1 2">
    <name type="scientific">Steinernema carpocapsae</name>
    <name type="common">Entomopathogenic nematode</name>
    <dbReference type="NCBI Taxonomy" id="34508"/>
    <lineage>
        <taxon>Eukaryota</taxon>
        <taxon>Metazoa</taxon>
        <taxon>Ecdysozoa</taxon>
        <taxon>Nematoda</taxon>
        <taxon>Chromadorea</taxon>
        <taxon>Rhabditida</taxon>
        <taxon>Tylenchina</taxon>
        <taxon>Panagrolaimomorpha</taxon>
        <taxon>Strongyloidoidea</taxon>
        <taxon>Steinernematidae</taxon>
        <taxon>Steinernema</taxon>
    </lineage>
</organism>
<proteinExistence type="predicted"/>
<reference evidence="1 2" key="2">
    <citation type="journal article" date="2019" name="G3 (Bethesda)">
        <title>Hybrid Assembly of the Genome of the Entomopathogenic Nematode Steinernema carpocapsae Identifies the X-Chromosome.</title>
        <authorList>
            <person name="Serra L."/>
            <person name="Macchietto M."/>
            <person name="Macias-Munoz A."/>
            <person name="McGill C.J."/>
            <person name="Rodriguez I.M."/>
            <person name="Rodriguez B."/>
            <person name="Murad R."/>
            <person name="Mortazavi A."/>
        </authorList>
    </citation>
    <scope>NUCLEOTIDE SEQUENCE [LARGE SCALE GENOMIC DNA]</scope>
    <source>
        <strain evidence="1 2">ALL</strain>
    </source>
</reference>
<evidence type="ECO:0000313" key="1">
    <source>
        <dbReference type="EMBL" id="TKR68676.1"/>
    </source>
</evidence>